<keyword evidence="2" id="KW-0472">Membrane</keyword>
<evidence type="ECO:0000313" key="3">
    <source>
        <dbReference type="EMBL" id="KAJ5194711.1"/>
    </source>
</evidence>
<dbReference type="AlphaFoldDB" id="A0A9W9M9F1"/>
<dbReference type="GeneID" id="83182512"/>
<dbReference type="Proteomes" id="UP001150904">
    <property type="component" value="Unassembled WGS sequence"/>
</dbReference>
<dbReference type="RefSeq" id="XP_058305199.1">
    <property type="nucleotide sequence ID" value="XM_058455211.1"/>
</dbReference>
<feature type="compositionally biased region" description="Basic and acidic residues" evidence="1">
    <location>
        <begin position="259"/>
        <end position="269"/>
    </location>
</feature>
<evidence type="ECO:0000313" key="4">
    <source>
        <dbReference type="Proteomes" id="UP001150904"/>
    </source>
</evidence>
<dbReference type="EMBL" id="JAPQKR010000015">
    <property type="protein sequence ID" value="KAJ5194711.1"/>
    <property type="molecule type" value="Genomic_DNA"/>
</dbReference>
<name>A0A9W9M9F1_9EURO</name>
<sequence length="277" mass="30266">MSSTSFKSPSTTTSTTSVAITPWVQRGSCASLWETELTSTSTNGSYETMTILASNMADPRFSSCQPSGDWNYYNMEATSTLFQLPEYGTLWLEEQISTAYCCASGFHLWTEKSKFPVSSLADGACVRSVNGDTPTTISLVPASITEPVPVITSGILAHRAWAITWAATDTPYMSPSLPTLKSSMLVPTWTPGEIIPDGKYDHLGIQPHTEHKLIYVAIIVPSIIGGSLFVCMLLSCVRWNKKRKKRAEERGDGSGTEGNDARKFDEKEVQISGENIQ</sequence>
<keyword evidence="2" id="KW-1133">Transmembrane helix</keyword>
<evidence type="ECO:0000256" key="1">
    <source>
        <dbReference type="SAM" id="MobiDB-lite"/>
    </source>
</evidence>
<comment type="caution">
    <text evidence="3">The sequence shown here is derived from an EMBL/GenBank/DDBJ whole genome shotgun (WGS) entry which is preliminary data.</text>
</comment>
<feature type="region of interest" description="Disordered" evidence="1">
    <location>
        <begin position="244"/>
        <end position="277"/>
    </location>
</feature>
<gene>
    <name evidence="3" type="ORF">N7498_008149</name>
</gene>
<feature type="transmembrane region" description="Helical" evidence="2">
    <location>
        <begin position="213"/>
        <end position="237"/>
    </location>
</feature>
<proteinExistence type="predicted"/>
<keyword evidence="4" id="KW-1185">Reference proteome</keyword>
<accession>A0A9W9M9F1</accession>
<reference evidence="3" key="1">
    <citation type="submission" date="2022-12" db="EMBL/GenBank/DDBJ databases">
        <authorList>
            <person name="Petersen C."/>
        </authorList>
    </citation>
    <scope>NUCLEOTIDE SEQUENCE</scope>
    <source>
        <strain evidence="3">IBT 15544</strain>
    </source>
</reference>
<evidence type="ECO:0000256" key="2">
    <source>
        <dbReference type="SAM" id="Phobius"/>
    </source>
</evidence>
<organism evidence="3 4">
    <name type="scientific">Penicillium cinerascens</name>
    <dbReference type="NCBI Taxonomy" id="70096"/>
    <lineage>
        <taxon>Eukaryota</taxon>
        <taxon>Fungi</taxon>
        <taxon>Dikarya</taxon>
        <taxon>Ascomycota</taxon>
        <taxon>Pezizomycotina</taxon>
        <taxon>Eurotiomycetes</taxon>
        <taxon>Eurotiomycetidae</taxon>
        <taxon>Eurotiales</taxon>
        <taxon>Aspergillaceae</taxon>
        <taxon>Penicillium</taxon>
    </lineage>
</organism>
<reference evidence="3" key="2">
    <citation type="journal article" date="2023" name="IMA Fungus">
        <title>Comparative genomic study of the Penicillium genus elucidates a diverse pangenome and 15 lateral gene transfer events.</title>
        <authorList>
            <person name="Petersen C."/>
            <person name="Sorensen T."/>
            <person name="Nielsen M.R."/>
            <person name="Sondergaard T.E."/>
            <person name="Sorensen J.L."/>
            <person name="Fitzpatrick D.A."/>
            <person name="Frisvad J.C."/>
            <person name="Nielsen K.L."/>
        </authorList>
    </citation>
    <scope>NUCLEOTIDE SEQUENCE</scope>
    <source>
        <strain evidence="3">IBT 15544</strain>
    </source>
</reference>
<protein>
    <submittedName>
        <fullName evidence="3">Uncharacterized protein</fullName>
    </submittedName>
</protein>
<dbReference type="OrthoDB" id="4364105at2759"/>
<keyword evidence="2" id="KW-0812">Transmembrane</keyword>